<dbReference type="InterPro" id="IPR036397">
    <property type="entry name" value="RNaseH_sf"/>
</dbReference>
<dbReference type="GO" id="GO:0003676">
    <property type="term" value="F:nucleic acid binding"/>
    <property type="evidence" value="ECO:0007669"/>
    <property type="project" value="InterPro"/>
</dbReference>
<dbReference type="Pfam" id="PF13551">
    <property type="entry name" value="HTH_29"/>
    <property type="match status" value="1"/>
</dbReference>
<evidence type="ECO:0000256" key="1">
    <source>
        <dbReference type="SAM" id="MobiDB-lite"/>
    </source>
</evidence>
<organism evidence="3 4">
    <name type="scientific">Cereibacter sphaeroides (strain ATCC 17023 / DSM 158 / JCM 6121 / CCUG 31486 / LMG 2827 / NBRC 12203 / NCIMB 8253 / ATH 2.4.1.)</name>
    <name type="common">Rhodobacter sphaeroides</name>
    <dbReference type="NCBI Taxonomy" id="272943"/>
    <lineage>
        <taxon>Bacteria</taxon>
        <taxon>Pseudomonadati</taxon>
        <taxon>Pseudomonadota</taxon>
        <taxon>Alphaproteobacteria</taxon>
        <taxon>Rhodobacterales</taxon>
        <taxon>Paracoccaceae</taxon>
        <taxon>Cereibacter</taxon>
    </lineage>
</organism>
<dbReference type="Proteomes" id="UP000002703">
    <property type="component" value="Chromosome 1"/>
</dbReference>
<proteinExistence type="predicted"/>
<dbReference type="PATRIC" id="fig|272943.9.peg.1712"/>
<feature type="domain" description="Integrase catalytic" evidence="2">
    <location>
        <begin position="128"/>
        <end position="314"/>
    </location>
</feature>
<dbReference type="GO" id="GO:0015074">
    <property type="term" value="P:DNA integration"/>
    <property type="evidence" value="ECO:0007669"/>
    <property type="project" value="InterPro"/>
</dbReference>
<dbReference type="NCBIfam" id="NF033594">
    <property type="entry name" value="transpos_ISNCY_2"/>
    <property type="match status" value="1"/>
</dbReference>
<dbReference type="PhylomeDB" id="Q3J2N8"/>
<dbReference type="PANTHER" id="PTHR35004">
    <property type="entry name" value="TRANSPOSASE RV3428C-RELATED"/>
    <property type="match status" value="1"/>
</dbReference>
<dbReference type="InterPro" id="IPR012337">
    <property type="entry name" value="RNaseH-like_sf"/>
</dbReference>
<evidence type="ECO:0000313" key="3">
    <source>
        <dbReference type="EMBL" id="ABA78946.1"/>
    </source>
</evidence>
<dbReference type="AlphaFoldDB" id="Q3J2N8"/>
<gene>
    <name evidence="3" type="ORF">RSP_2865</name>
</gene>
<dbReference type="OrthoDB" id="7319221at2"/>
<dbReference type="SUPFAM" id="SSF46689">
    <property type="entry name" value="Homeodomain-like"/>
    <property type="match status" value="1"/>
</dbReference>
<dbReference type="Gene3D" id="3.30.420.10">
    <property type="entry name" value="Ribonuclease H-like superfamily/Ribonuclease H"/>
    <property type="match status" value="1"/>
</dbReference>
<dbReference type="InterPro" id="IPR047797">
    <property type="entry name" value="ISNCY_transpos"/>
</dbReference>
<evidence type="ECO:0000259" key="2">
    <source>
        <dbReference type="PROSITE" id="PS50994"/>
    </source>
</evidence>
<accession>Q3J2N8</accession>
<dbReference type="RefSeq" id="WP_011337744.1">
    <property type="nucleotide sequence ID" value="NC_007493.2"/>
</dbReference>
<dbReference type="KEGG" id="rsp:RSP_2865"/>
<dbReference type="EnsemblBacteria" id="ABA78946">
    <property type="protein sequence ID" value="ABA78946"/>
    <property type="gene ID" value="RSP_2865"/>
</dbReference>
<dbReference type="InterPro" id="IPR009057">
    <property type="entry name" value="Homeodomain-like_sf"/>
</dbReference>
<dbReference type="InterPro" id="IPR001584">
    <property type="entry name" value="Integrase_cat-core"/>
</dbReference>
<keyword evidence="4" id="KW-1185">Reference proteome</keyword>
<dbReference type="PANTHER" id="PTHR35004:SF7">
    <property type="entry name" value="INTEGRASE PROTEIN"/>
    <property type="match status" value="1"/>
</dbReference>
<reference evidence="4" key="1">
    <citation type="submission" date="2005-09" db="EMBL/GenBank/DDBJ databases">
        <title>Complete sequence of chromosome 1 of Rhodobacter sphaeroides 2.4.1.</title>
        <authorList>
            <person name="Copeland A."/>
            <person name="Lucas S."/>
            <person name="Lapidus A."/>
            <person name="Barry K."/>
            <person name="Detter J.C."/>
            <person name="Glavina T."/>
            <person name="Hammon N."/>
            <person name="Israni S."/>
            <person name="Pitluck S."/>
            <person name="Richardson P."/>
            <person name="Mackenzie C."/>
            <person name="Choudhary M."/>
            <person name="Larimer F."/>
            <person name="Hauser L.J."/>
            <person name="Land M."/>
            <person name="Donohue T.J."/>
            <person name="Kaplan S."/>
        </authorList>
    </citation>
    <scope>NUCLEOTIDE SEQUENCE [LARGE SCALE GENOMIC DNA]</scope>
    <source>
        <strain evidence="4">ATCC 17023 / DSM 158 / JCM 6121 / CCUG 31486 / LMG 2827 / NBRC 12203 / NCIMB 8253 / ATH 2.4.1.</strain>
    </source>
</reference>
<feature type="region of interest" description="Disordered" evidence="1">
    <location>
        <begin position="411"/>
        <end position="459"/>
    </location>
</feature>
<name>Q3J2N8_CERS4</name>
<dbReference type="eggNOG" id="COG2801">
    <property type="taxonomic scope" value="Bacteria"/>
</dbReference>
<protein>
    <submittedName>
        <fullName evidence="3">Transposase</fullName>
    </submittedName>
</protein>
<dbReference type="STRING" id="272943.RSP_2865"/>
<dbReference type="SUPFAM" id="SSF53098">
    <property type="entry name" value="Ribonuclease H-like"/>
    <property type="match status" value="1"/>
</dbReference>
<dbReference type="EMBL" id="CP000143">
    <property type="protein sequence ID" value="ABA78946.1"/>
    <property type="molecule type" value="Genomic_DNA"/>
</dbReference>
<dbReference type="GeneID" id="3720522"/>
<evidence type="ECO:0000313" key="4">
    <source>
        <dbReference type="Proteomes" id="UP000002703"/>
    </source>
</evidence>
<dbReference type="PROSITE" id="PS50994">
    <property type="entry name" value="INTEGRASE"/>
    <property type="match status" value="1"/>
</dbReference>
<sequence>MGWVLMSERELNRIEILSKVLDRRMTTTEASVLLAIGPRQVQRLLRRLREDGAAATRHGLRGRPSNHRLSPGLRDLALALVRETYVDFGPTLAAEKLAERDGLHVSRETLRKWMVEDGLWLSRPQRRRFHQPRLRREHLGELVQIDGSDHHWFEDRAPACTLLVLFIDDATSRLMEMRFVPSESTFAYFAALECYLTRHGRPTAFYSDKHSVFRVARQDARTGHGMTQFGRALAELNIEILCANSSQAKGRVERANRTLQDRLVKEMRLAGISDMEAGNAFLPGFIERHNAQFARVPARPDDRHRPLNLPPDRLADILCWRDQRYVGNQLTFTYEHRRILLEESDLTRGIVGKYVDTYAFPDGRFEARWKGISLPYRSFDPEQQHVTHAAITANKRLSDVLALARSLQESQPPRVSRVGRQRTVYEPTGRRNDGWNSKLARRARQRADGTAKPPDIAAE</sequence>